<dbReference type="InterPro" id="IPR029056">
    <property type="entry name" value="Ribokinase-like"/>
</dbReference>
<evidence type="ECO:0000256" key="5">
    <source>
        <dbReference type="ARBA" id="ARBA00022840"/>
    </source>
</evidence>
<keyword evidence="3" id="KW-0547">Nucleotide-binding</keyword>
<protein>
    <submittedName>
        <fullName evidence="9">1-phosphofructokinase</fullName>
    </submittedName>
</protein>
<gene>
    <name evidence="9" type="primary">fruK</name>
    <name evidence="9" type="ORF">GCM10025862_15030</name>
</gene>
<feature type="region of interest" description="Disordered" evidence="7">
    <location>
        <begin position="285"/>
        <end position="318"/>
    </location>
</feature>
<dbReference type="PANTHER" id="PTHR46566">
    <property type="entry name" value="1-PHOSPHOFRUCTOKINASE-RELATED"/>
    <property type="match status" value="1"/>
</dbReference>
<dbReference type="NCBIfam" id="TIGR03168">
    <property type="entry name" value="1-PFK"/>
    <property type="match status" value="1"/>
</dbReference>
<dbReference type="Gene3D" id="3.40.1190.20">
    <property type="match status" value="1"/>
</dbReference>
<feature type="compositionally biased region" description="Pro residues" evidence="7">
    <location>
        <begin position="285"/>
        <end position="299"/>
    </location>
</feature>
<dbReference type="Pfam" id="PF00294">
    <property type="entry name" value="PfkB"/>
    <property type="match status" value="2"/>
</dbReference>
<feature type="domain" description="Carbohydrate kinase PfkB" evidence="8">
    <location>
        <begin position="146"/>
        <end position="284"/>
    </location>
</feature>
<dbReference type="PROSITE" id="PS00583">
    <property type="entry name" value="PFKB_KINASES_1"/>
    <property type="match status" value="1"/>
</dbReference>
<comment type="caution">
    <text evidence="9">The sequence shown here is derived from an EMBL/GenBank/DDBJ whole genome shotgun (WGS) entry which is preliminary data.</text>
</comment>
<dbReference type="RefSeq" id="WP_284284411.1">
    <property type="nucleotide sequence ID" value="NZ_BSUJ01000001.1"/>
</dbReference>
<dbReference type="CDD" id="cd01164">
    <property type="entry name" value="FruK_PfkB_like"/>
    <property type="match status" value="1"/>
</dbReference>
<keyword evidence="5" id="KW-0067">ATP-binding</keyword>
<evidence type="ECO:0000256" key="6">
    <source>
        <dbReference type="PIRNR" id="PIRNR000535"/>
    </source>
</evidence>
<proteinExistence type="inferred from homology"/>
<feature type="compositionally biased region" description="Basic residues" evidence="7">
    <location>
        <begin position="304"/>
        <end position="318"/>
    </location>
</feature>
<dbReference type="PIRSF" id="PIRSF000535">
    <property type="entry name" value="1PFK/6PFK/LacC"/>
    <property type="match status" value="1"/>
</dbReference>
<dbReference type="Proteomes" id="UP001157109">
    <property type="component" value="Unassembled WGS sequence"/>
</dbReference>
<evidence type="ECO:0000256" key="4">
    <source>
        <dbReference type="ARBA" id="ARBA00022777"/>
    </source>
</evidence>
<dbReference type="InterPro" id="IPR002173">
    <property type="entry name" value="Carboh/pur_kinase_PfkB_CS"/>
</dbReference>
<evidence type="ECO:0000259" key="8">
    <source>
        <dbReference type="Pfam" id="PF00294"/>
    </source>
</evidence>
<evidence type="ECO:0000256" key="1">
    <source>
        <dbReference type="ARBA" id="ARBA00010688"/>
    </source>
</evidence>
<keyword evidence="4" id="KW-0418">Kinase</keyword>
<feature type="domain" description="Carbohydrate kinase PfkB" evidence="8">
    <location>
        <begin position="9"/>
        <end position="112"/>
    </location>
</feature>
<dbReference type="EMBL" id="BSUJ01000001">
    <property type="protein sequence ID" value="GMA19482.1"/>
    <property type="molecule type" value="Genomic_DNA"/>
</dbReference>
<evidence type="ECO:0000256" key="3">
    <source>
        <dbReference type="ARBA" id="ARBA00022741"/>
    </source>
</evidence>
<dbReference type="SUPFAM" id="SSF53613">
    <property type="entry name" value="Ribokinase-like"/>
    <property type="match status" value="1"/>
</dbReference>
<evidence type="ECO:0000256" key="2">
    <source>
        <dbReference type="ARBA" id="ARBA00022679"/>
    </source>
</evidence>
<keyword evidence="10" id="KW-1185">Reference proteome</keyword>
<reference evidence="10" key="1">
    <citation type="journal article" date="2019" name="Int. J. Syst. Evol. Microbiol.">
        <title>The Global Catalogue of Microorganisms (GCM) 10K type strain sequencing project: providing services to taxonomists for standard genome sequencing and annotation.</title>
        <authorList>
            <consortium name="The Broad Institute Genomics Platform"/>
            <consortium name="The Broad Institute Genome Sequencing Center for Infectious Disease"/>
            <person name="Wu L."/>
            <person name="Ma J."/>
        </authorList>
    </citation>
    <scope>NUCLEOTIDE SEQUENCE [LARGE SCALE GENOMIC DNA]</scope>
    <source>
        <strain evidence="10">NBRC 105830</strain>
    </source>
</reference>
<dbReference type="PROSITE" id="PS00584">
    <property type="entry name" value="PFKB_KINASES_2"/>
    <property type="match status" value="1"/>
</dbReference>
<dbReference type="InterPro" id="IPR017583">
    <property type="entry name" value="Tagatose/fructose_Pkinase"/>
</dbReference>
<name>A0ABQ6HMD4_9MICO</name>
<dbReference type="InterPro" id="IPR011611">
    <property type="entry name" value="PfkB_dom"/>
</dbReference>
<dbReference type="PANTHER" id="PTHR46566:SF5">
    <property type="entry name" value="1-PHOSPHOFRUCTOKINASE"/>
    <property type="match status" value="1"/>
</dbReference>
<evidence type="ECO:0000313" key="10">
    <source>
        <dbReference type="Proteomes" id="UP001157109"/>
    </source>
</evidence>
<sequence>MIITVTPNPSVDRTIALDSLRRGAVQRATDNREDPGGKGINVSRALALHGTATTAVLPVGGHYGRMMTDLLGEIGLPVRPVPITDSIRANVALVEPDGTTTKVNELGPVLTDAEIDALDSTVRDAVSGGGVGGSGSGSGSGSSTVDWVVGCGSLPRGLGVDYYARLVEQCRDLGVKIAIDSSGEPMTHALAASPDLIKPNREELAEAVGAELGTVQAVVDAAHTLNTQGIETVVVSLGRDGALLVSGDTVIHAKAVITNPLSTVGAGDSLLAGYLHATVGGASPPTPCARPSPSVPPPSACRAARCRRPRTWRRSTST</sequence>
<accession>A0ABQ6HMD4</accession>
<comment type="similarity">
    <text evidence="1">Belongs to the carbohydrate kinase PfkB family.</text>
</comment>
<evidence type="ECO:0000313" key="9">
    <source>
        <dbReference type="EMBL" id="GMA19482.1"/>
    </source>
</evidence>
<evidence type="ECO:0000256" key="7">
    <source>
        <dbReference type="SAM" id="MobiDB-lite"/>
    </source>
</evidence>
<keyword evidence="2 6" id="KW-0808">Transferase</keyword>
<organism evidence="9 10">
    <name type="scientific">Arsenicicoccus piscis</name>
    <dbReference type="NCBI Taxonomy" id="673954"/>
    <lineage>
        <taxon>Bacteria</taxon>
        <taxon>Bacillati</taxon>
        <taxon>Actinomycetota</taxon>
        <taxon>Actinomycetes</taxon>
        <taxon>Micrococcales</taxon>
        <taxon>Intrasporangiaceae</taxon>
        <taxon>Arsenicicoccus</taxon>
    </lineage>
</organism>